<evidence type="ECO:0000313" key="8">
    <source>
        <dbReference type="Proteomes" id="UP001652623"/>
    </source>
</evidence>
<feature type="transmembrane region" description="Helical" evidence="6">
    <location>
        <begin position="408"/>
        <end position="425"/>
    </location>
</feature>
<reference evidence="9" key="1">
    <citation type="submission" date="2025-08" db="UniProtKB">
        <authorList>
            <consortium name="RefSeq"/>
        </authorList>
    </citation>
    <scope>IDENTIFICATION</scope>
    <source>
        <tissue evidence="9">Seedling</tissue>
    </source>
</reference>
<dbReference type="InParanoid" id="A0A6P3ZWR9"/>
<dbReference type="AlphaFoldDB" id="A0A6P3ZWR9"/>
<evidence type="ECO:0000256" key="1">
    <source>
        <dbReference type="ARBA" id="ARBA00004141"/>
    </source>
</evidence>
<dbReference type="GO" id="GO:1990961">
    <property type="term" value="P:xenobiotic detoxification by transmembrane export across the plasma membrane"/>
    <property type="evidence" value="ECO:0007669"/>
    <property type="project" value="InterPro"/>
</dbReference>
<keyword evidence="4 6" id="KW-1133">Transmembrane helix</keyword>
<comment type="subcellular location">
    <subcellularLocation>
        <location evidence="1">Membrane</location>
        <topology evidence="1">Multi-pass membrane protein</topology>
    </subcellularLocation>
</comment>
<proteinExistence type="inferred from homology"/>
<gene>
    <name evidence="9" type="primary">LOC107416097</name>
</gene>
<evidence type="ECO:0000256" key="4">
    <source>
        <dbReference type="ARBA" id="ARBA00022989"/>
    </source>
</evidence>
<feature type="transmembrane region" description="Helical" evidence="6">
    <location>
        <begin position="328"/>
        <end position="355"/>
    </location>
</feature>
<evidence type="ECO:0000256" key="6">
    <source>
        <dbReference type="RuleBase" id="RU004914"/>
    </source>
</evidence>
<dbReference type="PANTHER" id="PTHR11206">
    <property type="entry name" value="MULTIDRUG RESISTANCE PROTEIN"/>
    <property type="match status" value="1"/>
</dbReference>
<dbReference type="Pfam" id="PF01554">
    <property type="entry name" value="MatE"/>
    <property type="match status" value="2"/>
</dbReference>
<feature type="transmembrane region" description="Helical" evidence="6">
    <location>
        <begin position="204"/>
        <end position="227"/>
    </location>
</feature>
<feature type="transmembrane region" description="Helical" evidence="6">
    <location>
        <begin position="431"/>
        <end position="456"/>
    </location>
</feature>
<dbReference type="FunCoup" id="A0A6P3ZWR9">
    <property type="interactions" value="347"/>
</dbReference>
<dbReference type="GO" id="GO:0015297">
    <property type="term" value="F:antiporter activity"/>
    <property type="evidence" value="ECO:0007669"/>
    <property type="project" value="InterPro"/>
</dbReference>
<feature type="transmembrane region" description="Helical" evidence="6">
    <location>
        <begin position="248"/>
        <end position="267"/>
    </location>
</feature>
<dbReference type="CDD" id="cd13132">
    <property type="entry name" value="MATE_eukaryotic"/>
    <property type="match status" value="1"/>
</dbReference>
<evidence type="ECO:0000256" key="2">
    <source>
        <dbReference type="ARBA" id="ARBA00010199"/>
    </source>
</evidence>
<keyword evidence="5 6" id="KW-0472">Membrane</keyword>
<name>A0A6P3ZWR9_ZIZJJ</name>
<feature type="transmembrane region" description="Helical" evidence="6">
    <location>
        <begin position="109"/>
        <end position="129"/>
    </location>
</feature>
<dbReference type="KEGG" id="zju:107416097"/>
<keyword evidence="3 6" id="KW-0812">Transmembrane</keyword>
<dbReference type="RefSeq" id="XP_015880035.3">
    <property type="nucleotide sequence ID" value="XM_016024549.4"/>
</dbReference>
<comment type="similarity">
    <text evidence="2 6">Belongs to the multi antimicrobial extrusion (MATE) (TC 2.A.66.1) family.</text>
</comment>
<evidence type="ECO:0000256" key="7">
    <source>
        <dbReference type="SAM" id="MobiDB-lite"/>
    </source>
</evidence>
<feature type="transmembrane region" description="Helical" evidence="6">
    <location>
        <begin position="149"/>
        <end position="167"/>
    </location>
</feature>
<keyword evidence="8" id="KW-1185">Reference proteome</keyword>
<dbReference type="Proteomes" id="UP001652623">
    <property type="component" value="Chromosome 4"/>
</dbReference>
<dbReference type="GO" id="GO:0016020">
    <property type="term" value="C:membrane"/>
    <property type="evidence" value="ECO:0007669"/>
    <property type="project" value="UniProtKB-SubCell"/>
</dbReference>
<dbReference type="GO" id="GO:0042910">
    <property type="term" value="F:xenobiotic transmembrane transporter activity"/>
    <property type="evidence" value="ECO:0007669"/>
    <property type="project" value="InterPro"/>
</dbReference>
<evidence type="ECO:0000313" key="9">
    <source>
        <dbReference type="RefSeq" id="XP_015880035.3"/>
    </source>
</evidence>
<feature type="compositionally biased region" description="Basic and acidic residues" evidence="7">
    <location>
        <begin position="11"/>
        <end position="20"/>
    </location>
</feature>
<sequence>MAMEEALLGKNSEEKTWPTRNGLKEELKKLTSMAAPMVVVSVCQYLLQVVSVMMAGHIDELSLSGVALANSFTNVTGFSLLIGMAGAMETLCGQAYGAGQYEKLGTYTYSAMISLLLICLPVSLLWIFVEKLLVFIGQDPLISHEAGKYSILLIPALFASAILQSLIRYFQCQGLILPMLLSSVSTLCFHIPICWTLVHKLELGSTGAAISICIAYWLSVTFLALYMKYSSYCEKTLVAFSTDAFLRIKEFLCFAVPSALMVCLEWWSFELIIFLSGLLPNPKLETSVLTICLTTTSLHYFIPYGVGAAASIRVSNELGAGNSQAAQIAVYVAVVVVVIEAAVLSMILFCCRSVLGYAYSNEMEVVAYVQRVTPLLSLSFIMDSLLAVLSGIARGCGWQDLGAYSNLGSYYLIGIPIATILGFLLKLRASGLWMGILTGSTVQVVLLVLITSFTNWQKQAIKARERIFKETTNDKSFLA</sequence>
<evidence type="ECO:0000256" key="3">
    <source>
        <dbReference type="ARBA" id="ARBA00022692"/>
    </source>
</evidence>
<dbReference type="NCBIfam" id="TIGR00797">
    <property type="entry name" value="matE"/>
    <property type="match status" value="1"/>
</dbReference>
<protein>
    <recommendedName>
        <fullName evidence="6">Protein DETOXIFICATION</fullName>
    </recommendedName>
    <alternativeName>
        <fullName evidence="6">Multidrug and toxic compound extrusion protein</fullName>
    </alternativeName>
</protein>
<feature type="transmembrane region" description="Helical" evidence="6">
    <location>
        <begin position="375"/>
        <end position="396"/>
    </location>
</feature>
<feature type="transmembrane region" description="Helical" evidence="6">
    <location>
        <begin position="34"/>
        <end position="58"/>
    </location>
</feature>
<dbReference type="InterPro" id="IPR002528">
    <property type="entry name" value="MATE_fam"/>
</dbReference>
<feature type="transmembrane region" description="Helical" evidence="6">
    <location>
        <begin position="287"/>
        <end position="307"/>
    </location>
</feature>
<feature type="transmembrane region" description="Helical" evidence="6">
    <location>
        <begin position="174"/>
        <end position="198"/>
    </location>
</feature>
<organism evidence="8 9">
    <name type="scientific">Ziziphus jujuba</name>
    <name type="common">Chinese jujube</name>
    <name type="synonym">Ziziphus sativa</name>
    <dbReference type="NCBI Taxonomy" id="326968"/>
    <lineage>
        <taxon>Eukaryota</taxon>
        <taxon>Viridiplantae</taxon>
        <taxon>Streptophyta</taxon>
        <taxon>Embryophyta</taxon>
        <taxon>Tracheophyta</taxon>
        <taxon>Spermatophyta</taxon>
        <taxon>Magnoliopsida</taxon>
        <taxon>eudicotyledons</taxon>
        <taxon>Gunneridae</taxon>
        <taxon>Pentapetalae</taxon>
        <taxon>rosids</taxon>
        <taxon>fabids</taxon>
        <taxon>Rosales</taxon>
        <taxon>Rhamnaceae</taxon>
        <taxon>Paliureae</taxon>
        <taxon>Ziziphus</taxon>
    </lineage>
</organism>
<evidence type="ECO:0000256" key="5">
    <source>
        <dbReference type="ARBA" id="ARBA00023136"/>
    </source>
</evidence>
<dbReference type="InterPro" id="IPR045069">
    <property type="entry name" value="MATE_euk"/>
</dbReference>
<dbReference type="GeneID" id="107416097"/>
<accession>A0A6P3ZWR9</accession>
<feature type="region of interest" description="Disordered" evidence="7">
    <location>
        <begin position="1"/>
        <end position="20"/>
    </location>
</feature>